<organism evidence="2 3">
    <name type="scientific">Prunus yedoensis var. nudiflora</name>
    <dbReference type="NCBI Taxonomy" id="2094558"/>
    <lineage>
        <taxon>Eukaryota</taxon>
        <taxon>Viridiplantae</taxon>
        <taxon>Streptophyta</taxon>
        <taxon>Embryophyta</taxon>
        <taxon>Tracheophyta</taxon>
        <taxon>Spermatophyta</taxon>
        <taxon>Magnoliopsida</taxon>
        <taxon>eudicotyledons</taxon>
        <taxon>Gunneridae</taxon>
        <taxon>Pentapetalae</taxon>
        <taxon>rosids</taxon>
        <taxon>fabids</taxon>
        <taxon>Rosales</taxon>
        <taxon>Rosaceae</taxon>
        <taxon>Amygdaloideae</taxon>
        <taxon>Amygdaleae</taxon>
        <taxon>Prunus</taxon>
    </lineage>
</organism>
<evidence type="ECO:0000313" key="2">
    <source>
        <dbReference type="EMBL" id="PQP99344.1"/>
    </source>
</evidence>
<dbReference type="AlphaFoldDB" id="A0A314XVV9"/>
<name>A0A314XVV9_PRUYE</name>
<gene>
    <name evidence="2" type="ORF">Pyn_07996</name>
</gene>
<dbReference type="EMBL" id="PJQY01001828">
    <property type="protein sequence ID" value="PQP99344.1"/>
    <property type="molecule type" value="Genomic_DNA"/>
</dbReference>
<sequence>MLNWPAPVVEGLPLPSDLQEPHQVSYKYFSELIAGLKHMLSTREVEDRVHESAIQNRARHQMGAPQEVNLKPEE</sequence>
<dbReference type="STRING" id="2094558.A0A314XVV9"/>
<evidence type="ECO:0000256" key="1">
    <source>
        <dbReference type="SAM" id="MobiDB-lite"/>
    </source>
</evidence>
<dbReference type="Proteomes" id="UP000250321">
    <property type="component" value="Unassembled WGS sequence"/>
</dbReference>
<dbReference type="OrthoDB" id="1190773at2759"/>
<proteinExistence type="predicted"/>
<protein>
    <submittedName>
        <fullName evidence="2">Serine/threonine-protein phosphatase 7 inactive homolog</fullName>
    </submittedName>
</protein>
<feature type="region of interest" description="Disordered" evidence="1">
    <location>
        <begin position="53"/>
        <end position="74"/>
    </location>
</feature>
<reference evidence="2 3" key="1">
    <citation type="submission" date="2018-02" db="EMBL/GenBank/DDBJ databases">
        <title>Draft genome of wild Prunus yedoensis var. nudiflora.</title>
        <authorList>
            <person name="Baek S."/>
            <person name="Kim J.-H."/>
            <person name="Choi K."/>
            <person name="Kim G.-B."/>
            <person name="Cho A."/>
            <person name="Jang H."/>
            <person name="Shin C.-H."/>
            <person name="Yu H.-J."/>
            <person name="Mun J.-H."/>
        </authorList>
    </citation>
    <scope>NUCLEOTIDE SEQUENCE [LARGE SCALE GENOMIC DNA]</scope>
    <source>
        <strain evidence="3">cv. Jeju island</strain>
        <tissue evidence="2">Leaf</tissue>
    </source>
</reference>
<keyword evidence="3" id="KW-1185">Reference proteome</keyword>
<evidence type="ECO:0000313" key="3">
    <source>
        <dbReference type="Proteomes" id="UP000250321"/>
    </source>
</evidence>
<accession>A0A314XVV9</accession>
<comment type="caution">
    <text evidence="2">The sequence shown here is derived from an EMBL/GenBank/DDBJ whole genome shotgun (WGS) entry which is preliminary data.</text>
</comment>